<dbReference type="RefSeq" id="WP_393010221.1">
    <property type="nucleotide sequence ID" value="NZ_JAZAQF010000008.1"/>
</dbReference>
<comment type="caution">
    <text evidence="2">The sequence shown here is derived from an EMBL/GenBank/DDBJ whole genome shotgun (WGS) entry which is preliminary data.</text>
</comment>
<reference evidence="3" key="1">
    <citation type="journal article" date="2024" name="Algal Res.">
        <title>Biochemical, toxicological and genomic investigation of a high-biomass producing Limnothrix strain isolated from Italian shallow drinking water reservoir.</title>
        <authorList>
            <person name="Simonazzi M."/>
            <person name="Shishido T.K."/>
            <person name="Delbaje E."/>
            <person name="Wahlsten M."/>
            <person name="Fewer D.P."/>
            <person name="Sivonen K."/>
            <person name="Pezzolesi L."/>
            <person name="Pistocchi R."/>
        </authorList>
    </citation>
    <scope>NUCLEOTIDE SEQUENCE [LARGE SCALE GENOMIC DNA]</scope>
    <source>
        <strain evidence="3">LRLZ20PSL1</strain>
    </source>
</reference>
<keyword evidence="1" id="KW-1133">Transmembrane helix</keyword>
<evidence type="ECO:0000256" key="1">
    <source>
        <dbReference type="SAM" id="Phobius"/>
    </source>
</evidence>
<feature type="transmembrane region" description="Helical" evidence="1">
    <location>
        <begin position="88"/>
        <end position="108"/>
    </location>
</feature>
<organism evidence="2 3">
    <name type="scientific">Limnothrix redekei LRLZ20PSL1</name>
    <dbReference type="NCBI Taxonomy" id="3112953"/>
    <lineage>
        <taxon>Bacteria</taxon>
        <taxon>Bacillati</taxon>
        <taxon>Cyanobacteriota</taxon>
        <taxon>Cyanophyceae</taxon>
        <taxon>Pseudanabaenales</taxon>
        <taxon>Pseudanabaenaceae</taxon>
        <taxon>Limnothrix</taxon>
    </lineage>
</organism>
<gene>
    <name evidence="2" type="ORF">VPK24_01890</name>
</gene>
<keyword evidence="1" id="KW-0812">Transmembrane</keyword>
<dbReference type="Proteomes" id="UP001604335">
    <property type="component" value="Unassembled WGS sequence"/>
</dbReference>
<proteinExistence type="predicted"/>
<keyword evidence="3" id="KW-1185">Reference proteome</keyword>
<dbReference type="EMBL" id="JAZAQF010000008">
    <property type="protein sequence ID" value="MFG3816373.1"/>
    <property type="molecule type" value="Genomic_DNA"/>
</dbReference>
<evidence type="ECO:0008006" key="4">
    <source>
        <dbReference type="Google" id="ProtNLM"/>
    </source>
</evidence>
<name>A0ABW7C577_9CYAN</name>
<sequence length="120" mass="13036">MDVLESLQDRLRHLEQTVNQGDRQILMELGSIREKLGAVVGLTDQVGDIDVRVSAIEQLLARAGETGLVLAARAARAAQAMPGGWRGWGFLILVSAIAVDLLVDLLGWGELLRAIAHRLF</sequence>
<keyword evidence="1" id="KW-0472">Membrane</keyword>
<protein>
    <recommendedName>
        <fullName evidence="4">DUF1515 domain-containing protein</fullName>
    </recommendedName>
</protein>
<evidence type="ECO:0000313" key="2">
    <source>
        <dbReference type="EMBL" id="MFG3816373.1"/>
    </source>
</evidence>
<evidence type="ECO:0000313" key="3">
    <source>
        <dbReference type="Proteomes" id="UP001604335"/>
    </source>
</evidence>
<accession>A0ABW7C577</accession>